<gene>
    <name evidence="1" type="ORF">FTOL_10571</name>
</gene>
<accession>A0AAE8SM54</accession>
<dbReference type="InterPro" id="IPR042111">
    <property type="entry name" value="Adenylosuccinate_synth_dom3"/>
</dbReference>
<dbReference type="GO" id="GO:0046040">
    <property type="term" value="P:IMP metabolic process"/>
    <property type="evidence" value="ECO:0007669"/>
    <property type="project" value="TreeGrafter"/>
</dbReference>
<dbReference type="InterPro" id="IPR027417">
    <property type="entry name" value="P-loop_NTPase"/>
</dbReference>
<sequence length="135" mass="15333">MTDVFHPDIFEQKVRRLADGYRKRFGGLLEYDIEAELARFEEYRKTLKKYVVDGVAFMKSAQESNTKIVIEGANHRARGLTVLFPNTTRVGSGAFKTEDTEEIGTKLQEIGREWERRLAADADVDGSVDTTSNLE</sequence>
<dbReference type="InterPro" id="IPR001114">
    <property type="entry name" value="Adenylosuccinate_synthetase"/>
</dbReference>
<protein>
    <submittedName>
        <fullName evidence="1">Uncharacterized protein</fullName>
    </submittedName>
</protein>
<dbReference type="GO" id="GO:0005737">
    <property type="term" value="C:cytoplasm"/>
    <property type="evidence" value="ECO:0007669"/>
    <property type="project" value="TreeGrafter"/>
</dbReference>
<dbReference type="SUPFAM" id="SSF52540">
    <property type="entry name" value="P-loop containing nucleoside triphosphate hydrolases"/>
    <property type="match status" value="1"/>
</dbReference>
<dbReference type="AlphaFoldDB" id="A0AAE8SM54"/>
<dbReference type="PANTHER" id="PTHR11846">
    <property type="entry name" value="ADENYLOSUCCINATE SYNTHETASE"/>
    <property type="match status" value="1"/>
</dbReference>
<name>A0AAE8SM54_9HYPO</name>
<organism evidence="1 2">
    <name type="scientific">Fusarium torulosum</name>
    <dbReference type="NCBI Taxonomy" id="33205"/>
    <lineage>
        <taxon>Eukaryota</taxon>
        <taxon>Fungi</taxon>
        <taxon>Dikarya</taxon>
        <taxon>Ascomycota</taxon>
        <taxon>Pezizomycotina</taxon>
        <taxon>Sordariomycetes</taxon>
        <taxon>Hypocreomycetidae</taxon>
        <taxon>Hypocreales</taxon>
        <taxon>Nectriaceae</taxon>
        <taxon>Fusarium</taxon>
    </lineage>
</organism>
<reference evidence="1" key="1">
    <citation type="submission" date="2018-03" db="EMBL/GenBank/DDBJ databases">
        <authorList>
            <person name="Guldener U."/>
        </authorList>
    </citation>
    <scope>NUCLEOTIDE SEQUENCE</scope>
</reference>
<proteinExistence type="predicted"/>
<dbReference type="EMBL" id="ONZP01000418">
    <property type="protein sequence ID" value="SPJ84055.1"/>
    <property type="molecule type" value="Genomic_DNA"/>
</dbReference>
<evidence type="ECO:0000313" key="2">
    <source>
        <dbReference type="Proteomes" id="UP001187734"/>
    </source>
</evidence>
<dbReference type="InterPro" id="IPR042110">
    <property type="entry name" value="Adenylosuccinate_synth_dom2"/>
</dbReference>
<comment type="caution">
    <text evidence="1">The sequence shown here is derived from an EMBL/GenBank/DDBJ whole genome shotgun (WGS) entry which is preliminary data.</text>
</comment>
<dbReference type="Pfam" id="PF00709">
    <property type="entry name" value="Adenylsucc_synt"/>
    <property type="match status" value="1"/>
</dbReference>
<keyword evidence="2" id="KW-1185">Reference proteome</keyword>
<dbReference type="Proteomes" id="UP001187734">
    <property type="component" value="Unassembled WGS sequence"/>
</dbReference>
<dbReference type="GO" id="GO:0004019">
    <property type="term" value="F:adenylosuccinate synthase activity"/>
    <property type="evidence" value="ECO:0007669"/>
    <property type="project" value="InterPro"/>
</dbReference>
<evidence type="ECO:0000313" key="1">
    <source>
        <dbReference type="EMBL" id="SPJ84055.1"/>
    </source>
</evidence>
<dbReference type="GO" id="GO:0000166">
    <property type="term" value="F:nucleotide binding"/>
    <property type="evidence" value="ECO:0007669"/>
    <property type="project" value="InterPro"/>
</dbReference>
<dbReference type="PANTHER" id="PTHR11846:SF0">
    <property type="entry name" value="ADENYLOSUCCINATE SYNTHETASE"/>
    <property type="match status" value="1"/>
</dbReference>
<dbReference type="Gene3D" id="3.90.170.10">
    <property type="entry name" value="Adenylosuccinate Synthetase, subunit A, domain 3"/>
    <property type="match status" value="1"/>
</dbReference>
<dbReference type="GO" id="GO:0044208">
    <property type="term" value="P:'de novo' AMP biosynthetic process"/>
    <property type="evidence" value="ECO:0007669"/>
    <property type="project" value="TreeGrafter"/>
</dbReference>
<dbReference type="Gene3D" id="1.10.300.10">
    <property type="entry name" value="Adenylosuccinate Synthetase, subunit A, domain 2"/>
    <property type="match status" value="1"/>
</dbReference>